<feature type="region of interest" description="Disordered" evidence="1">
    <location>
        <begin position="1"/>
        <end position="121"/>
    </location>
</feature>
<keyword evidence="3" id="KW-1185">Reference proteome</keyword>
<feature type="compositionally biased region" description="Basic and acidic residues" evidence="1">
    <location>
        <begin position="86"/>
        <end position="101"/>
    </location>
</feature>
<sequence length="152" mass="17185">MIAPTKNGVAKRPPTTFKHKPHWKSFARSSIREKETQESSSVAKGSEKEKKVESTQSRTGENRTKSSSRQVLPDFLVTPPTTRSELSFESRPVELKDERTQSARTQPPSLREHSHKKSRVKTITSLSLEKCAGYITHSFSCKSLTQKNNTTR</sequence>
<name>A0A183EE27_9BILA</name>
<evidence type="ECO:0000313" key="4">
    <source>
        <dbReference type="WBParaSite" id="GPUH_0001924301-mRNA-1"/>
    </source>
</evidence>
<evidence type="ECO:0000256" key="1">
    <source>
        <dbReference type="SAM" id="MobiDB-lite"/>
    </source>
</evidence>
<proteinExistence type="predicted"/>
<evidence type="ECO:0000313" key="2">
    <source>
        <dbReference type="EMBL" id="VDN33392.1"/>
    </source>
</evidence>
<reference evidence="2 3" key="2">
    <citation type="submission" date="2018-11" db="EMBL/GenBank/DDBJ databases">
        <authorList>
            <consortium name="Pathogen Informatics"/>
        </authorList>
    </citation>
    <scope>NUCLEOTIDE SEQUENCE [LARGE SCALE GENOMIC DNA]</scope>
</reference>
<protein>
    <submittedName>
        <fullName evidence="4">Ovule protein</fullName>
    </submittedName>
</protein>
<accession>A0A183EE27</accession>
<dbReference type="EMBL" id="UYRT01088136">
    <property type="protein sequence ID" value="VDN33392.1"/>
    <property type="molecule type" value="Genomic_DNA"/>
</dbReference>
<organism evidence="4">
    <name type="scientific">Gongylonema pulchrum</name>
    <dbReference type="NCBI Taxonomy" id="637853"/>
    <lineage>
        <taxon>Eukaryota</taxon>
        <taxon>Metazoa</taxon>
        <taxon>Ecdysozoa</taxon>
        <taxon>Nematoda</taxon>
        <taxon>Chromadorea</taxon>
        <taxon>Rhabditida</taxon>
        <taxon>Spirurina</taxon>
        <taxon>Spiruromorpha</taxon>
        <taxon>Spiruroidea</taxon>
        <taxon>Gongylonematidae</taxon>
        <taxon>Gongylonema</taxon>
    </lineage>
</organism>
<gene>
    <name evidence="2" type="ORF">GPUH_LOCUS19218</name>
</gene>
<evidence type="ECO:0000313" key="3">
    <source>
        <dbReference type="Proteomes" id="UP000271098"/>
    </source>
</evidence>
<reference evidence="4" key="1">
    <citation type="submission" date="2016-06" db="UniProtKB">
        <authorList>
            <consortium name="WormBaseParasite"/>
        </authorList>
    </citation>
    <scope>IDENTIFICATION</scope>
</reference>
<dbReference type="Proteomes" id="UP000271098">
    <property type="component" value="Unassembled WGS sequence"/>
</dbReference>
<dbReference type="AlphaFoldDB" id="A0A183EE27"/>
<dbReference type="WBParaSite" id="GPUH_0001924301-mRNA-1">
    <property type="protein sequence ID" value="GPUH_0001924301-mRNA-1"/>
    <property type="gene ID" value="GPUH_0001924301"/>
</dbReference>
<feature type="compositionally biased region" description="Polar residues" evidence="1">
    <location>
        <begin position="54"/>
        <end position="70"/>
    </location>
</feature>